<dbReference type="AlphaFoldDB" id="A0A058Z8R2"/>
<evidence type="ECO:0000256" key="1">
    <source>
        <dbReference type="ARBA" id="ARBA00004123"/>
    </source>
</evidence>
<dbReference type="RefSeq" id="XP_009495523.1">
    <property type="nucleotide sequence ID" value="XM_009497248.1"/>
</dbReference>
<dbReference type="GO" id="GO:0000978">
    <property type="term" value="F:RNA polymerase II cis-regulatory region sequence-specific DNA binding"/>
    <property type="evidence" value="ECO:0007669"/>
    <property type="project" value="TreeGrafter"/>
</dbReference>
<keyword evidence="9" id="KW-1185">Reference proteome</keyword>
<feature type="compositionally biased region" description="Polar residues" evidence="6">
    <location>
        <begin position="411"/>
        <end position="425"/>
    </location>
</feature>
<evidence type="ECO:0000313" key="9">
    <source>
        <dbReference type="Proteomes" id="UP000030693"/>
    </source>
</evidence>
<dbReference type="PANTHER" id="PTHR15741:SF27">
    <property type="entry name" value="TRANSCRIPTION FACTOR AP-4"/>
    <property type="match status" value="1"/>
</dbReference>
<name>A0A058Z8R2_FONAL</name>
<sequence length="964" mass="98714">MVMAHSSTWANFTETDALLMEEHGLDEEHQFIVLSSSSNNLASFFGSYRESEYAPSPTGVDLSFAFVQGSLNAPSGQSPLRAGAGATGTGHDASEHSPSLDLGIQPVGSSMVLPIPTPESWSRAGRPASAGTAASALGAPESLGGDAASSAATSTIIPPGNGAPSADRQPGAADNDAISLGPGSGPSLAHLNFHLTPGTAAGAALVAPSPSLTSLAIGPGAEHHHHLHHSQAPGAGGLSFHSGIVSSSSGALSSFVNQNISLSDMPAASLHSDAAPFPADRATPNTGMLLASGGTGIPAFAHANRAAAASGAAAARGVEPATVDPGLSLHSNTDALEPSASIFFNKDGQLEFGADAGDANIAAGAADLTAASIDEDDEEEASEDTQMQSSPEGAAARSAPRSLPIPPRSVTILSHTPSPVSLSPGSTPPAPVAVDPSVRPRKTRRSRASSPEGGARASSSAAVSVPTAMTDPVPDFDLDLDPASSYKEHGIPGYLAEKRRRNEPLEEDEIRLLEIADPDARRRFAHQNAEQKRRNHIKQAFLDLRLAIPETRDKKTVSKAQILHSATVYIAENEDRERTRARLDCRACRSAVYGKARADVLPPLGRDLLSQMSHSELVDQVLIKETEIAKLREALVALAAKTPHTDSSAGLGAAGSSSTAIPIDPAMLPGDCGVKYCPSNPAAPLRPAMMYAPAVRRPAAPSPVVPPVNMNQLTQMTATGLALHDSACSSEPTSRSTSPVPAPVGGSSLPSPSTSSSPPVAGSAPPPPHQQQPPHLDGGHFHHHEGFAQAHHLTHHSTHVHHAHGHHAQPHPSAHSRHGAYHAPRAQHAPSHRFSPAQQSVHFADYHGDEHQALPPTDGGGGAGTRHYAESADGGVASGTYSSLPASGGSSSTPGQDHFSPGPLADAGGGYAPHDSTATSPAAPLPLERLRHGFASTGRALSDSSIPLGGTPPGGGRGHGTAHR</sequence>
<feature type="region of interest" description="Disordered" evidence="6">
    <location>
        <begin position="75"/>
        <end position="183"/>
    </location>
</feature>
<dbReference type="EMBL" id="KB932205">
    <property type="protein sequence ID" value="KCV69917.1"/>
    <property type="molecule type" value="Genomic_DNA"/>
</dbReference>
<feature type="compositionally biased region" description="Gly residues" evidence="6">
    <location>
        <begin position="951"/>
        <end position="964"/>
    </location>
</feature>
<evidence type="ECO:0000313" key="8">
    <source>
        <dbReference type="EMBL" id="KCV69917.1"/>
    </source>
</evidence>
<keyword evidence="2" id="KW-0805">Transcription regulation</keyword>
<feature type="compositionally biased region" description="Low complexity" evidence="6">
    <location>
        <begin position="736"/>
        <end position="763"/>
    </location>
</feature>
<dbReference type="Proteomes" id="UP000030693">
    <property type="component" value="Unassembled WGS sequence"/>
</dbReference>
<keyword evidence="3" id="KW-0238">DNA-binding</keyword>
<dbReference type="PROSITE" id="PS50888">
    <property type="entry name" value="BHLH"/>
    <property type="match status" value="1"/>
</dbReference>
<organism evidence="8">
    <name type="scientific">Fonticula alba</name>
    <name type="common">Slime mold</name>
    <dbReference type="NCBI Taxonomy" id="691883"/>
    <lineage>
        <taxon>Eukaryota</taxon>
        <taxon>Rotosphaerida</taxon>
        <taxon>Fonticulaceae</taxon>
        <taxon>Fonticula</taxon>
    </lineage>
</organism>
<feature type="region of interest" description="Disordered" evidence="6">
    <location>
        <begin position="372"/>
        <end position="468"/>
    </location>
</feature>
<keyword evidence="4" id="KW-0804">Transcription</keyword>
<reference evidence="8" key="1">
    <citation type="submission" date="2013-04" db="EMBL/GenBank/DDBJ databases">
        <title>The Genome Sequence of Fonticula alba ATCC 38817.</title>
        <authorList>
            <consortium name="The Broad Institute Genomics Platform"/>
            <person name="Russ C."/>
            <person name="Cuomo C."/>
            <person name="Burger G."/>
            <person name="Gray M.W."/>
            <person name="Holland P.W.H."/>
            <person name="King N."/>
            <person name="Lang F.B.F."/>
            <person name="Roger A.J."/>
            <person name="Ruiz-Trillo I."/>
            <person name="Brown M."/>
            <person name="Walker B."/>
            <person name="Young S."/>
            <person name="Zeng Q."/>
            <person name="Gargeya S."/>
            <person name="Fitzgerald M."/>
            <person name="Haas B."/>
            <person name="Abouelleil A."/>
            <person name="Allen A.W."/>
            <person name="Alvarado L."/>
            <person name="Arachchi H.M."/>
            <person name="Berlin A.M."/>
            <person name="Chapman S.B."/>
            <person name="Gainer-Dewar J."/>
            <person name="Goldberg J."/>
            <person name="Griggs A."/>
            <person name="Gujja S."/>
            <person name="Hansen M."/>
            <person name="Howarth C."/>
            <person name="Imamovic A."/>
            <person name="Ireland A."/>
            <person name="Larimer J."/>
            <person name="McCowan C."/>
            <person name="Murphy C."/>
            <person name="Pearson M."/>
            <person name="Poon T.W."/>
            <person name="Priest M."/>
            <person name="Roberts A."/>
            <person name="Saif S."/>
            <person name="Shea T."/>
            <person name="Sisk P."/>
            <person name="Sykes S."/>
            <person name="Wortman J."/>
            <person name="Nusbaum C."/>
            <person name="Birren B."/>
        </authorList>
    </citation>
    <scope>NUCLEOTIDE SEQUENCE [LARGE SCALE GENOMIC DNA]</scope>
    <source>
        <strain evidence="8">ATCC 38817</strain>
    </source>
</reference>
<evidence type="ECO:0000256" key="5">
    <source>
        <dbReference type="ARBA" id="ARBA00023242"/>
    </source>
</evidence>
<dbReference type="SMART" id="SM00353">
    <property type="entry name" value="HLH"/>
    <property type="match status" value="1"/>
</dbReference>
<feature type="region of interest" description="Disordered" evidence="6">
    <location>
        <begin position="725"/>
        <end position="835"/>
    </location>
</feature>
<dbReference type="InterPro" id="IPR036638">
    <property type="entry name" value="HLH_DNA-bd_sf"/>
</dbReference>
<comment type="subcellular location">
    <subcellularLocation>
        <location evidence="1">Nucleus</location>
    </subcellularLocation>
</comment>
<evidence type="ECO:0000256" key="2">
    <source>
        <dbReference type="ARBA" id="ARBA00023015"/>
    </source>
</evidence>
<feature type="compositionally biased region" description="Basic residues" evidence="6">
    <location>
        <begin position="792"/>
        <end position="820"/>
    </location>
</feature>
<evidence type="ECO:0000256" key="3">
    <source>
        <dbReference type="ARBA" id="ARBA00023125"/>
    </source>
</evidence>
<dbReference type="GO" id="GO:0005634">
    <property type="term" value="C:nucleus"/>
    <property type="evidence" value="ECO:0007669"/>
    <property type="project" value="UniProtKB-SubCell"/>
</dbReference>
<evidence type="ECO:0000256" key="6">
    <source>
        <dbReference type="SAM" id="MobiDB-lite"/>
    </source>
</evidence>
<protein>
    <recommendedName>
        <fullName evidence="7">BHLH domain-containing protein</fullName>
    </recommendedName>
</protein>
<feature type="region of interest" description="Disordered" evidence="6">
    <location>
        <begin position="938"/>
        <end position="964"/>
    </location>
</feature>
<dbReference type="InterPro" id="IPR011598">
    <property type="entry name" value="bHLH_dom"/>
</dbReference>
<feature type="compositionally biased region" description="Low complexity" evidence="6">
    <location>
        <begin position="448"/>
        <end position="468"/>
    </location>
</feature>
<feature type="region of interest" description="Disordered" evidence="6">
    <location>
        <begin position="849"/>
        <end position="923"/>
    </location>
</feature>
<evidence type="ECO:0000259" key="7">
    <source>
        <dbReference type="PROSITE" id="PS50888"/>
    </source>
</evidence>
<accession>A0A058Z8R2</accession>
<gene>
    <name evidence="8" type="ORF">H696_03382</name>
</gene>
<evidence type="ECO:0000256" key="4">
    <source>
        <dbReference type="ARBA" id="ARBA00023163"/>
    </source>
</evidence>
<dbReference type="SUPFAM" id="SSF47459">
    <property type="entry name" value="HLH, helix-loop-helix DNA-binding domain"/>
    <property type="match status" value="1"/>
</dbReference>
<feature type="compositionally biased region" description="Low complexity" evidence="6">
    <location>
        <begin position="882"/>
        <end position="895"/>
    </location>
</feature>
<keyword evidence="5" id="KW-0539">Nucleus</keyword>
<proteinExistence type="predicted"/>
<feature type="region of interest" description="Disordered" evidence="6">
    <location>
        <begin position="216"/>
        <end position="235"/>
    </location>
</feature>
<dbReference type="Gene3D" id="4.10.280.10">
    <property type="entry name" value="Helix-loop-helix DNA-binding domain"/>
    <property type="match status" value="1"/>
</dbReference>
<dbReference type="GeneID" id="20528107"/>
<dbReference type="PANTHER" id="PTHR15741">
    <property type="entry name" value="BASIC HELIX-LOOP-HELIX ZIP TRANSCRIPTION FACTOR"/>
    <property type="match status" value="1"/>
</dbReference>
<dbReference type="GO" id="GO:0046983">
    <property type="term" value="F:protein dimerization activity"/>
    <property type="evidence" value="ECO:0007669"/>
    <property type="project" value="InterPro"/>
</dbReference>
<feature type="compositionally biased region" description="Low complexity" evidence="6">
    <location>
        <begin position="122"/>
        <end position="140"/>
    </location>
</feature>
<feature type="domain" description="BHLH" evidence="7">
    <location>
        <begin position="521"/>
        <end position="573"/>
    </location>
</feature>
<dbReference type="GO" id="GO:0000981">
    <property type="term" value="F:DNA-binding transcription factor activity, RNA polymerase II-specific"/>
    <property type="evidence" value="ECO:0007669"/>
    <property type="project" value="TreeGrafter"/>
</dbReference>
<dbReference type="InterPro" id="IPR052207">
    <property type="entry name" value="Max-like/E-box_TFs"/>
</dbReference>
<dbReference type="Pfam" id="PF00010">
    <property type="entry name" value="HLH"/>
    <property type="match status" value="1"/>
</dbReference>
<feature type="compositionally biased region" description="Acidic residues" evidence="6">
    <location>
        <begin position="373"/>
        <end position="383"/>
    </location>
</feature>
<feature type="compositionally biased region" description="Basic and acidic residues" evidence="6">
    <location>
        <begin position="777"/>
        <end position="786"/>
    </location>
</feature>